<accession>A0A7D9BE01</accession>
<evidence type="ECO:0000259" key="4">
    <source>
        <dbReference type="Pfam" id="PF13613"/>
    </source>
</evidence>
<evidence type="ECO:0000313" key="7">
    <source>
        <dbReference type="EMBL" id="VEI24793.1"/>
    </source>
</evidence>
<evidence type="ECO:0000259" key="3">
    <source>
        <dbReference type="Pfam" id="PF13359"/>
    </source>
</evidence>
<evidence type="ECO:0000256" key="2">
    <source>
        <dbReference type="ARBA" id="ARBA00022723"/>
    </source>
</evidence>
<feature type="domain" description="DDE Tnp4" evidence="3">
    <location>
        <begin position="106"/>
        <end position="250"/>
    </location>
</feature>
<comment type="cofactor">
    <cofactor evidence="1">
        <name>a divalent metal cation</name>
        <dbReference type="ChEBI" id="CHEBI:60240"/>
    </cofactor>
</comment>
<organism evidence="7 8">
    <name type="scientific">Rothia aeria</name>
    <dbReference type="NCBI Taxonomy" id="172042"/>
    <lineage>
        <taxon>Bacteria</taxon>
        <taxon>Bacillati</taxon>
        <taxon>Actinomycetota</taxon>
        <taxon>Actinomycetes</taxon>
        <taxon>Micrococcales</taxon>
        <taxon>Micrococcaceae</taxon>
        <taxon>Rothia</taxon>
    </lineage>
</organism>
<proteinExistence type="predicted"/>
<dbReference type="RefSeq" id="WP_126499806.1">
    <property type="nucleotide sequence ID" value="NZ_JASOQZ010000029.1"/>
</dbReference>
<evidence type="ECO:0000313" key="8">
    <source>
        <dbReference type="Proteomes" id="UP000282386"/>
    </source>
</evidence>
<dbReference type="Pfam" id="PF13359">
    <property type="entry name" value="DDE_Tnp_4"/>
    <property type="match status" value="1"/>
</dbReference>
<dbReference type="InterPro" id="IPR027806">
    <property type="entry name" value="HARBI1_dom"/>
</dbReference>
<feature type="domain" description="Transposase Helix-turn-helix" evidence="4">
    <location>
        <begin position="35"/>
        <end position="83"/>
    </location>
</feature>
<dbReference type="Pfam" id="PF13613">
    <property type="entry name" value="HTH_Tnp_4"/>
    <property type="match status" value="1"/>
</dbReference>
<keyword evidence="2" id="KW-0479">Metal-binding</keyword>
<dbReference type="Proteomes" id="UP000282386">
    <property type="component" value="Chromosome"/>
</dbReference>
<evidence type="ECO:0000313" key="5">
    <source>
        <dbReference type="EMBL" id="VEI22661.1"/>
    </source>
</evidence>
<dbReference type="AlphaFoldDB" id="A0A7D9BE01"/>
<dbReference type="EMBL" id="LR134479">
    <property type="protein sequence ID" value="VEI24769.1"/>
    <property type="molecule type" value="Genomic_DNA"/>
</dbReference>
<evidence type="ECO:0000256" key="1">
    <source>
        <dbReference type="ARBA" id="ARBA00001968"/>
    </source>
</evidence>
<protein>
    <submittedName>
        <fullName evidence="7">Transposase DDE domain</fullName>
    </submittedName>
</protein>
<name>A0A7D9BE01_9MICC</name>
<dbReference type="EMBL" id="LR134479">
    <property type="protein sequence ID" value="VEI22661.1"/>
    <property type="molecule type" value="Genomic_DNA"/>
</dbReference>
<dbReference type="InterPro" id="IPR027805">
    <property type="entry name" value="Transposase_HTH_dom"/>
</dbReference>
<reference evidence="7 8" key="1">
    <citation type="submission" date="2018-12" db="EMBL/GenBank/DDBJ databases">
        <authorList>
            <consortium name="Pathogen Informatics"/>
        </authorList>
    </citation>
    <scope>NUCLEOTIDE SEQUENCE [LARGE SCALE GENOMIC DNA]</scope>
    <source>
        <strain evidence="7 8">NCTC10207</strain>
    </source>
</reference>
<gene>
    <name evidence="5" type="ORF">NCTC10207_00746</name>
    <name evidence="6" type="ORF">NCTC10207_02248</name>
    <name evidence="7" type="ORF">NCTC10207_02260</name>
</gene>
<dbReference type="EMBL" id="LR134479">
    <property type="protein sequence ID" value="VEI24793.1"/>
    <property type="molecule type" value="Genomic_DNA"/>
</dbReference>
<evidence type="ECO:0000313" key="6">
    <source>
        <dbReference type="EMBL" id="VEI24769.1"/>
    </source>
</evidence>
<dbReference type="GO" id="GO:0046872">
    <property type="term" value="F:metal ion binding"/>
    <property type="evidence" value="ECO:0007669"/>
    <property type="project" value="UniProtKB-KW"/>
</dbReference>
<sequence>MPSHRTTGLRPAQFTTLLALLTNTLTWNTPNTKPHKLTLTQGLKATLLYLRQNQTEEFLAEDFGVSQPTISRILNKIETALLHVLAPAVPPIPETLLQSSGTVIVDGTLVPTYNWHGPGMRLYSGKHHCAGFNHQIICTLDGVPLVITYPVPGAHHDTFAYRWHGLDRFLDPHDTLADKGYQGLDLITPVKKLPGGELTDDEKHLNRHINHHRVVIERVIAHFKCWRVLSSIFRRPLTSYRRVFSVVRALFFWIQNHPNE</sequence>